<proteinExistence type="predicted"/>
<dbReference type="PROSITE" id="PS50097">
    <property type="entry name" value="BTB"/>
    <property type="match status" value="1"/>
</dbReference>
<comment type="caution">
    <text evidence="3">The sequence shown here is derived from an EMBL/GenBank/DDBJ whole genome shotgun (WGS) entry which is preliminary data.</text>
</comment>
<feature type="region of interest" description="Disordered" evidence="1">
    <location>
        <begin position="1"/>
        <end position="20"/>
    </location>
</feature>
<dbReference type="PANTHER" id="PTHR47843">
    <property type="entry name" value="BTB DOMAIN-CONTAINING PROTEIN-RELATED"/>
    <property type="match status" value="1"/>
</dbReference>
<feature type="domain" description="BTB" evidence="2">
    <location>
        <begin position="28"/>
        <end position="95"/>
    </location>
</feature>
<evidence type="ECO:0000256" key="1">
    <source>
        <dbReference type="SAM" id="MobiDB-lite"/>
    </source>
</evidence>
<name>A0A9P4IJK2_9PEZI</name>
<dbReference type="AlphaFoldDB" id="A0A9P4IJK2"/>
<dbReference type="Proteomes" id="UP000799772">
    <property type="component" value="Unassembled WGS sequence"/>
</dbReference>
<accession>A0A9P4IJK2</accession>
<dbReference type="InterPro" id="IPR011333">
    <property type="entry name" value="SKP1/BTB/POZ_sf"/>
</dbReference>
<dbReference type="EMBL" id="ML978124">
    <property type="protein sequence ID" value="KAF2100837.1"/>
    <property type="molecule type" value="Genomic_DNA"/>
</dbReference>
<dbReference type="Gene3D" id="3.30.710.10">
    <property type="entry name" value="Potassium Channel Kv1.1, Chain A"/>
    <property type="match status" value="1"/>
</dbReference>
<evidence type="ECO:0000259" key="2">
    <source>
        <dbReference type="PROSITE" id="PS50097"/>
    </source>
</evidence>
<organism evidence="3 4">
    <name type="scientific">Rhizodiscina lignyota</name>
    <dbReference type="NCBI Taxonomy" id="1504668"/>
    <lineage>
        <taxon>Eukaryota</taxon>
        <taxon>Fungi</taxon>
        <taxon>Dikarya</taxon>
        <taxon>Ascomycota</taxon>
        <taxon>Pezizomycotina</taxon>
        <taxon>Dothideomycetes</taxon>
        <taxon>Pleosporomycetidae</taxon>
        <taxon>Aulographales</taxon>
        <taxon>Rhizodiscinaceae</taxon>
        <taxon>Rhizodiscina</taxon>
    </lineage>
</organism>
<dbReference type="CDD" id="cd18186">
    <property type="entry name" value="BTB_POZ_ZBTB_KLHL-like"/>
    <property type="match status" value="1"/>
</dbReference>
<dbReference type="SUPFAM" id="SSF54695">
    <property type="entry name" value="POZ domain"/>
    <property type="match status" value="1"/>
</dbReference>
<dbReference type="Pfam" id="PF00651">
    <property type="entry name" value="BTB"/>
    <property type="match status" value="1"/>
</dbReference>
<sequence length="291" mass="33294">MATTRTADVMTPETYEPPPISEIEPEFIDVRVGPSKKSHIVHKILLCLSSQNFATALNGGFAGRKSETLHLPHVLEDVFKTYMDWLYQGRLKARYIKTAEDAEDAVVDDADDEDSDDEEADAEYDKESCIEKFNALHDVYIFADRYLIPQLQRAAIDQIILICKRPSFGDIRSLYEAVSQSSPLCQFYIDAWAHEGCHVKEGGRYILPSEYKTLPQAFVLGVFLESVQRTHDQMETWNAEKKANKRKKGKEGKKVKRYNFPWDDLCNYHAHVSKEHREACTAKRKAAKGKN</sequence>
<dbReference type="OrthoDB" id="194443at2759"/>
<protein>
    <recommendedName>
        <fullName evidence="2">BTB domain-containing protein</fullName>
    </recommendedName>
</protein>
<gene>
    <name evidence="3" type="ORF">NA57DRAFT_74436</name>
</gene>
<evidence type="ECO:0000313" key="3">
    <source>
        <dbReference type="EMBL" id="KAF2100837.1"/>
    </source>
</evidence>
<keyword evidence="4" id="KW-1185">Reference proteome</keyword>
<evidence type="ECO:0000313" key="4">
    <source>
        <dbReference type="Proteomes" id="UP000799772"/>
    </source>
</evidence>
<reference evidence="3" key="1">
    <citation type="journal article" date="2020" name="Stud. Mycol.">
        <title>101 Dothideomycetes genomes: a test case for predicting lifestyles and emergence of pathogens.</title>
        <authorList>
            <person name="Haridas S."/>
            <person name="Albert R."/>
            <person name="Binder M."/>
            <person name="Bloem J."/>
            <person name="Labutti K."/>
            <person name="Salamov A."/>
            <person name="Andreopoulos B."/>
            <person name="Baker S."/>
            <person name="Barry K."/>
            <person name="Bills G."/>
            <person name="Bluhm B."/>
            <person name="Cannon C."/>
            <person name="Castanera R."/>
            <person name="Culley D."/>
            <person name="Daum C."/>
            <person name="Ezra D."/>
            <person name="Gonzalez J."/>
            <person name="Henrissat B."/>
            <person name="Kuo A."/>
            <person name="Liang C."/>
            <person name="Lipzen A."/>
            <person name="Lutzoni F."/>
            <person name="Magnuson J."/>
            <person name="Mondo S."/>
            <person name="Nolan M."/>
            <person name="Ohm R."/>
            <person name="Pangilinan J."/>
            <person name="Park H.-J."/>
            <person name="Ramirez L."/>
            <person name="Alfaro M."/>
            <person name="Sun H."/>
            <person name="Tritt A."/>
            <person name="Yoshinaga Y."/>
            <person name="Zwiers L.-H."/>
            <person name="Turgeon B."/>
            <person name="Goodwin S."/>
            <person name="Spatafora J."/>
            <person name="Crous P."/>
            <person name="Grigoriev I."/>
        </authorList>
    </citation>
    <scope>NUCLEOTIDE SEQUENCE</scope>
    <source>
        <strain evidence="3">CBS 133067</strain>
    </source>
</reference>
<dbReference type="PANTHER" id="PTHR47843:SF2">
    <property type="entry name" value="BTB DOMAIN-CONTAINING PROTEIN"/>
    <property type="match status" value="1"/>
</dbReference>
<dbReference type="InterPro" id="IPR000210">
    <property type="entry name" value="BTB/POZ_dom"/>
</dbReference>